<gene>
    <name evidence="2" type="ORF">GAK31_03349</name>
</gene>
<feature type="region of interest" description="Disordered" evidence="1">
    <location>
        <begin position="48"/>
        <end position="68"/>
    </location>
</feature>
<protein>
    <recommendedName>
        <fullName evidence="4">DUF2589 domain-containing protein</fullName>
    </recommendedName>
</protein>
<dbReference type="EMBL" id="WNDS01000005">
    <property type="protein sequence ID" value="KAF1013200.1"/>
    <property type="molecule type" value="Genomic_DNA"/>
</dbReference>
<comment type="caution">
    <text evidence="2">The sequence shown here is derived from an EMBL/GenBank/DDBJ whole genome shotgun (WGS) entry which is preliminary data.</text>
</comment>
<reference evidence="3" key="1">
    <citation type="journal article" date="2020" name="MBio">
        <title>Horizontal gene transfer to a defensive symbiont with a reduced genome amongst a multipartite beetle microbiome.</title>
        <authorList>
            <person name="Waterworth S.C."/>
            <person name="Florez L.V."/>
            <person name="Rees E.R."/>
            <person name="Hertweck C."/>
            <person name="Kaltenpoth M."/>
            <person name="Kwan J.C."/>
        </authorList>
    </citation>
    <scope>NUCLEOTIDE SEQUENCE [LARGE SCALE GENOMIC DNA]</scope>
</reference>
<evidence type="ECO:0000313" key="2">
    <source>
        <dbReference type="EMBL" id="KAF1013200.1"/>
    </source>
</evidence>
<evidence type="ECO:0008006" key="4">
    <source>
        <dbReference type="Google" id="ProtNLM"/>
    </source>
</evidence>
<feature type="compositionally biased region" description="Low complexity" evidence="1">
    <location>
        <begin position="103"/>
        <end position="115"/>
    </location>
</feature>
<organism evidence="2 3">
    <name type="scientific">Stenotrophomonas maltophilia</name>
    <name type="common">Pseudomonas maltophilia</name>
    <name type="synonym">Xanthomonas maltophilia</name>
    <dbReference type="NCBI Taxonomy" id="40324"/>
    <lineage>
        <taxon>Bacteria</taxon>
        <taxon>Pseudomonadati</taxon>
        <taxon>Pseudomonadota</taxon>
        <taxon>Gammaproteobacteria</taxon>
        <taxon>Lysobacterales</taxon>
        <taxon>Lysobacteraceae</taxon>
        <taxon>Stenotrophomonas</taxon>
        <taxon>Stenotrophomonas maltophilia group</taxon>
    </lineage>
</organism>
<sequence length="168" mass="18243">MSGTMTFHSLIEALAGAVIEAQDSIEMHQLSNLRDFFDEDNRPRSVTIRLPSQHPQAEEGDEDPYRAPLLPLVSTNNLRIREVEISFDADLADLGTEDPDVPAPSAAEAWESPRPAARHVGLDTGRGKGVGNVHVQLRVEGAEPTDGAARLMNHLAQSQGVFKTIKAT</sequence>
<name>A0A7V8FDJ5_STEMA</name>
<feature type="region of interest" description="Disordered" evidence="1">
    <location>
        <begin position="94"/>
        <end position="115"/>
    </location>
</feature>
<proteinExistence type="predicted"/>
<evidence type="ECO:0000256" key="1">
    <source>
        <dbReference type="SAM" id="MobiDB-lite"/>
    </source>
</evidence>
<dbReference type="Pfam" id="PF11655">
    <property type="entry name" value="DUF2589"/>
    <property type="match status" value="1"/>
</dbReference>
<evidence type="ECO:0000313" key="3">
    <source>
        <dbReference type="Proteomes" id="UP000487117"/>
    </source>
</evidence>
<dbReference type="InterPro" id="IPR024510">
    <property type="entry name" value="DUF2589"/>
</dbReference>
<dbReference type="AlphaFoldDB" id="A0A7V8FDJ5"/>
<accession>A0A7V8FDJ5</accession>
<dbReference type="Proteomes" id="UP000487117">
    <property type="component" value="Unassembled WGS sequence"/>
</dbReference>